<gene>
    <name evidence="2" type="ORF">BSTOLATCC_MIC30345</name>
</gene>
<comment type="caution">
    <text evidence="2">The sequence shown here is derived from an EMBL/GenBank/DDBJ whole genome shotgun (WGS) entry which is preliminary data.</text>
</comment>
<feature type="region of interest" description="Disordered" evidence="1">
    <location>
        <begin position="81"/>
        <end position="115"/>
    </location>
</feature>
<proteinExistence type="predicted"/>
<keyword evidence="3" id="KW-1185">Reference proteome</keyword>
<evidence type="ECO:0000256" key="1">
    <source>
        <dbReference type="SAM" id="MobiDB-lite"/>
    </source>
</evidence>
<dbReference type="Proteomes" id="UP001162131">
    <property type="component" value="Unassembled WGS sequence"/>
</dbReference>
<feature type="region of interest" description="Disordered" evidence="1">
    <location>
        <begin position="17"/>
        <end position="66"/>
    </location>
</feature>
<sequence>MSCFTFLEKFILSRCYPPTPSNEPTLVEVERPSQLDSSQMPSEAPKPIEKKPNKKESDVDELLKEIEPTYTAPKKVDYVVMTSKQPENNPKRGTRFDMEEADFGSWGETEEFKFD</sequence>
<name>A0AAU9J9W4_9CILI</name>
<organism evidence="2 3">
    <name type="scientific">Blepharisma stoltei</name>
    <dbReference type="NCBI Taxonomy" id="1481888"/>
    <lineage>
        <taxon>Eukaryota</taxon>
        <taxon>Sar</taxon>
        <taxon>Alveolata</taxon>
        <taxon>Ciliophora</taxon>
        <taxon>Postciliodesmatophora</taxon>
        <taxon>Heterotrichea</taxon>
        <taxon>Heterotrichida</taxon>
        <taxon>Blepharismidae</taxon>
        <taxon>Blepharisma</taxon>
    </lineage>
</organism>
<accession>A0AAU9J9W4</accession>
<feature type="compositionally biased region" description="Basic and acidic residues" evidence="1">
    <location>
        <begin position="46"/>
        <end position="66"/>
    </location>
</feature>
<evidence type="ECO:0000313" key="3">
    <source>
        <dbReference type="Proteomes" id="UP001162131"/>
    </source>
</evidence>
<reference evidence="2" key="1">
    <citation type="submission" date="2021-09" db="EMBL/GenBank/DDBJ databases">
        <authorList>
            <consortium name="AG Swart"/>
            <person name="Singh M."/>
            <person name="Singh A."/>
            <person name="Seah K."/>
            <person name="Emmerich C."/>
        </authorList>
    </citation>
    <scope>NUCLEOTIDE SEQUENCE</scope>
    <source>
        <strain evidence="2">ATCC30299</strain>
    </source>
</reference>
<dbReference type="AlphaFoldDB" id="A0AAU9J9W4"/>
<evidence type="ECO:0000313" key="2">
    <source>
        <dbReference type="EMBL" id="CAG9321961.1"/>
    </source>
</evidence>
<protein>
    <submittedName>
        <fullName evidence="2">Uncharacterized protein</fullName>
    </submittedName>
</protein>
<dbReference type="EMBL" id="CAJZBQ010000030">
    <property type="protein sequence ID" value="CAG9321961.1"/>
    <property type="molecule type" value="Genomic_DNA"/>
</dbReference>